<accession>A0ABP6AB34</accession>
<evidence type="ECO:0000256" key="1">
    <source>
        <dbReference type="SAM" id="SignalP"/>
    </source>
</evidence>
<evidence type="ECO:0000313" key="3">
    <source>
        <dbReference type="Proteomes" id="UP001499978"/>
    </source>
</evidence>
<reference evidence="3" key="1">
    <citation type="journal article" date="2019" name="Int. J. Syst. Evol. Microbiol.">
        <title>The Global Catalogue of Microorganisms (GCM) 10K type strain sequencing project: providing services to taxonomists for standard genome sequencing and annotation.</title>
        <authorList>
            <consortium name="The Broad Institute Genomics Platform"/>
            <consortium name="The Broad Institute Genome Sequencing Center for Infectious Disease"/>
            <person name="Wu L."/>
            <person name="Ma J."/>
        </authorList>
    </citation>
    <scope>NUCLEOTIDE SEQUENCE [LARGE SCALE GENOMIC DNA]</scope>
    <source>
        <strain evidence="3">JCM 3367</strain>
    </source>
</reference>
<dbReference type="EMBL" id="BAAARY010000001">
    <property type="protein sequence ID" value="GAA2510231.1"/>
    <property type="molecule type" value="Genomic_DNA"/>
</dbReference>
<dbReference type="InterPro" id="IPR049790">
    <property type="entry name" value="Rv3655c/TadE"/>
</dbReference>
<organism evidence="2 3">
    <name type="scientific">Pilimelia columellifera subsp. columellifera</name>
    <dbReference type="NCBI Taxonomy" id="706583"/>
    <lineage>
        <taxon>Bacteria</taxon>
        <taxon>Bacillati</taxon>
        <taxon>Actinomycetota</taxon>
        <taxon>Actinomycetes</taxon>
        <taxon>Micromonosporales</taxon>
        <taxon>Micromonosporaceae</taxon>
        <taxon>Pilimelia</taxon>
    </lineage>
</organism>
<feature type="signal peptide" evidence="1">
    <location>
        <begin position="1"/>
        <end position="22"/>
    </location>
</feature>
<dbReference type="NCBIfam" id="NF041390">
    <property type="entry name" value="TadE_Rv3655c"/>
    <property type="match status" value="1"/>
</dbReference>
<dbReference type="RefSeq" id="WP_344166656.1">
    <property type="nucleotide sequence ID" value="NZ_BAAARY010000001.1"/>
</dbReference>
<gene>
    <name evidence="2" type="ORF">GCM10010201_01070</name>
</gene>
<evidence type="ECO:0000313" key="2">
    <source>
        <dbReference type="EMBL" id="GAA2510231.1"/>
    </source>
</evidence>
<dbReference type="Proteomes" id="UP001499978">
    <property type="component" value="Unassembled WGS sequence"/>
</dbReference>
<feature type="chain" id="PRO_5045552471" description="TadE-like protein" evidence="1">
    <location>
        <begin position="23"/>
        <end position="108"/>
    </location>
</feature>
<protein>
    <recommendedName>
        <fullName evidence="4">TadE-like protein</fullName>
    </recommendedName>
</protein>
<keyword evidence="3" id="KW-1185">Reference proteome</keyword>
<proteinExistence type="predicted"/>
<name>A0ABP6AB34_9ACTN</name>
<sequence>MFTAEFAAGLPALLLLFAVGGAAVSAATTRLRCVDAARDAALAVARGGTAPRAPIPGAVIRVTVDGDQAVATVAAPAVGIGRFRVPVTVSAVAIAALEPGAPVVPSER</sequence>
<comment type="caution">
    <text evidence="2">The sequence shown here is derived from an EMBL/GenBank/DDBJ whole genome shotgun (WGS) entry which is preliminary data.</text>
</comment>
<keyword evidence="1" id="KW-0732">Signal</keyword>
<evidence type="ECO:0008006" key="4">
    <source>
        <dbReference type="Google" id="ProtNLM"/>
    </source>
</evidence>